<gene>
    <name evidence="2" type="ORF">CPELLU_LOCUS20219</name>
</gene>
<dbReference type="GO" id="GO:0046983">
    <property type="term" value="F:protein dimerization activity"/>
    <property type="evidence" value="ECO:0007669"/>
    <property type="project" value="InterPro"/>
</dbReference>
<dbReference type="Proteomes" id="UP000789759">
    <property type="component" value="Unassembled WGS sequence"/>
</dbReference>
<comment type="caution">
    <text evidence="2">The sequence shown here is derived from an EMBL/GenBank/DDBJ whole genome shotgun (WGS) entry which is preliminary data.</text>
</comment>
<dbReference type="AlphaFoldDB" id="A0A9N9KHY7"/>
<dbReference type="OrthoDB" id="2428298at2759"/>
<name>A0A9N9KHY7_9GLOM</name>
<dbReference type="SUPFAM" id="SSF53098">
    <property type="entry name" value="Ribonuclease H-like"/>
    <property type="match status" value="1"/>
</dbReference>
<feature type="domain" description="HAT C-terminal dimerisation" evidence="1">
    <location>
        <begin position="2"/>
        <end position="68"/>
    </location>
</feature>
<dbReference type="Pfam" id="PF05699">
    <property type="entry name" value="Dimer_Tnp_hAT"/>
    <property type="match status" value="1"/>
</dbReference>
<evidence type="ECO:0000259" key="1">
    <source>
        <dbReference type="Pfam" id="PF05699"/>
    </source>
</evidence>
<proteinExistence type="predicted"/>
<evidence type="ECO:0000313" key="3">
    <source>
        <dbReference type="Proteomes" id="UP000789759"/>
    </source>
</evidence>
<accession>A0A9N9KHY7</accession>
<keyword evidence="3" id="KW-1185">Reference proteome</keyword>
<reference evidence="2" key="1">
    <citation type="submission" date="2021-06" db="EMBL/GenBank/DDBJ databases">
        <authorList>
            <person name="Kallberg Y."/>
            <person name="Tangrot J."/>
            <person name="Rosling A."/>
        </authorList>
    </citation>
    <scope>NUCLEOTIDE SEQUENCE</scope>
    <source>
        <strain evidence="2">FL966</strain>
    </source>
</reference>
<protein>
    <submittedName>
        <fullName evidence="2">13242_t:CDS:1</fullName>
    </submittedName>
</protein>
<evidence type="ECO:0000313" key="2">
    <source>
        <dbReference type="EMBL" id="CAG8826510.1"/>
    </source>
</evidence>
<dbReference type="InterPro" id="IPR008906">
    <property type="entry name" value="HATC_C_dom"/>
</dbReference>
<feature type="non-terminal residue" evidence="2">
    <location>
        <position position="102"/>
    </location>
</feature>
<organism evidence="2 3">
    <name type="scientific">Cetraspora pellucida</name>
    <dbReference type="NCBI Taxonomy" id="1433469"/>
    <lineage>
        <taxon>Eukaryota</taxon>
        <taxon>Fungi</taxon>
        <taxon>Fungi incertae sedis</taxon>
        <taxon>Mucoromycota</taxon>
        <taxon>Glomeromycotina</taxon>
        <taxon>Glomeromycetes</taxon>
        <taxon>Diversisporales</taxon>
        <taxon>Gigasporaceae</taxon>
        <taxon>Cetraspora</taxon>
    </lineage>
</organism>
<sequence>YVDPLCWWQTQQSEFPILSIIAHDYLSIQATSIASKQAFSIAEMVILDERNKLEKETSKAILCLKTWICKEFFYIDLYRTSILSSFGSIFNALSKSSDRRCD</sequence>
<dbReference type="EMBL" id="CAJVQA010057481">
    <property type="protein sequence ID" value="CAG8826510.1"/>
    <property type="molecule type" value="Genomic_DNA"/>
</dbReference>
<dbReference type="PANTHER" id="PTHR23272">
    <property type="entry name" value="BED FINGER-RELATED"/>
    <property type="match status" value="1"/>
</dbReference>
<dbReference type="PANTHER" id="PTHR23272:SF161">
    <property type="entry name" value="ZINC FINGER BED DOMAIN-CONTAINING PROTEIN RICESLEEPER 1-LIKE"/>
    <property type="match status" value="1"/>
</dbReference>
<dbReference type="InterPro" id="IPR012337">
    <property type="entry name" value="RNaseH-like_sf"/>
</dbReference>